<evidence type="ECO:0000256" key="4">
    <source>
        <dbReference type="SAM" id="SignalP"/>
    </source>
</evidence>
<keyword evidence="4" id="KW-0732">Signal</keyword>
<evidence type="ECO:0000256" key="2">
    <source>
        <dbReference type="RuleBase" id="RU004328"/>
    </source>
</evidence>
<evidence type="ECO:0000256" key="3">
    <source>
        <dbReference type="SAM" id="MobiDB-lite"/>
    </source>
</evidence>
<feature type="compositionally biased region" description="Low complexity" evidence="3">
    <location>
        <begin position="294"/>
        <end position="308"/>
    </location>
</feature>
<reference evidence="5" key="1">
    <citation type="submission" date="2022-05" db="EMBL/GenBank/DDBJ databases">
        <title>The Musa troglodytarum L. genome provides insights into the mechanism of non-climacteric behaviour and enrichment of carotenoids.</title>
        <authorList>
            <person name="Wang J."/>
        </authorList>
    </citation>
    <scope>NUCLEOTIDE SEQUENCE</scope>
    <source>
        <tissue evidence="5">Leaf</tissue>
    </source>
</reference>
<dbReference type="PANTHER" id="PTHR11240:SF57">
    <property type="entry name" value="OS09G0538000 PROTEIN"/>
    <property type="match status" value="1"/>
</dbReference>
<evidence type="ECO:0000313" key="5">
    <source>
        <dbReference type="EMBL" id="URE25132.1"/>
    </source>
</evidence>
<dbReference type="InterPro" id="IPR036430">
    <property type="entry name" value="RNase_T2-like_sf"/>
</dbReference>
<dbReference type="GO" id="GO:0005576">
    <property type="term" value="C:extracellular region"/>
    <property type="evidence" value="ECO:0007669"/>
    <property type="project" value="TreeGrafter"/>
</dbReference>
<dbReference type="GO" id="GO:0006401">
    <property type="term" value="P:RNA catabolic process"/>
    <property type="evidence" value="ECO:0007669"/>
    <property type="project" value="TreeGrafter"/>
</dbReference>
<organism evidence="5 6">
    <name type="scientific">Musa troglodytarum</name>
    <name type="common">fe'i banana</name>
    <dbReference type="NCBI Taxonomy" id="320322"/>
    <lineage>
        <taxon>Eukaryota</taxon>
        <taxon>Viridiplantae</taxon>
        <taxon>Streptophyta</taxon>
        <taxon>Embryophyta</taxon>
        <taxon>Tracheophyta</taxon>
        <taxon>Spermatophyta</taxon>
        <taxon>Magnoliopsida</taxon>
        <taxon>Liliopsida</taxon>
        <taxon>Zingiberales</taxon>
        <taxon>Musaceae</taxon>
        <taxon>Musa</taxon>
    </lineage>
</organism>
<comment type="similarity">
    <text evidence="1 2">Belongs to the RNase T2 family.</text>
</comment>
<accession>A0A9E7KN28</accession>
<evidence type="ECO:0000256" key="1">
    <source>
        <dbReference type="ARBA" id="ARBA00007469"/>
    </source>
</evidence>
<dbReference type="Proteomes" id="UP001055439">
    <property type="component" value="Chromosome 8"/>
</dbReference>
<sequence>MAGSKALPTFCFLLCAASCALAAASYDYMILSLIWPGTSCQPGWNGKPTCCVDPYIDNPEMDFLVEAMETYDSATGEVVAKCEPNCRFLINPLADLMDDLYAYWPSLSCPAQNGLQKWKTAWCTYGNCTSLSEVNYFGRALQLRARADVLHALGSKAIIPSETKSYSLEDIEDALVPKIGFSAVVECTKKIGVLSTEYLLSRVRICVSADGKSIIGCPFARKSNCGSDVKFYPFTEDMLGRPRHPAADHIKLPSDKTMAHGQEATVLACNRRRSAVCRRMASRRRTSSSKPWKPTTAPPANRSPSAAAAAPSRYCRGIIPHATKSYSLEDINDALAPRIGLSFTVVCTRNYILWPFFYDDYLYQIRVCVSSDGRSVIGCPNGRESNCGDTVKFPPVPYALHGREGDSVSSTLIELPSGDETAL</sequence>
<dbReference type="SUPFAM" id="SSF55895">
    <property type="entry name" value="Ribonuclease Rh-like"/>
    <property type="match status" value="2"/>
</dbReference>
<proteinExistence type="inferred from homology"/>
<dbReference type="InterPro" id="IPR001568">
    <property type="entry name" value="RNase_T2-like"/>
</dbReference>
<dbReference type="OrthoDB" id="435754at2759"/>
<gene>
    <name evidence="5" type="ORF">MUK42_06899</name>
</gene>
<name>A0A9E7KN28_9LILI</name>
<dbReference type="AlphaFoldDB" id="A0A9E7KN28"/>
<feature type="chain" id="PRO_5038440712" evidence="4">
    <location>
        <begin position="23"/>
        <end position="423"/>
    </location>
</feature>
<feature type="signal peptide" evidence="4">
    <location>
        <begin position="1"/>
        <end position="22"/>
    </location>
</feature>
<feature type="region of interest" description="Disordered" evidence="3">
    <location>
        <begin position="279"/>
        <end position="308"/>
    </location>
</feature>
<dbReference type="EMBL" id="CP097510">
    <property type="protein sequence ID" value="URE25132.1"/>
    <property type="molecule type" value="Genomic_DNA"/>
</dbReference>
<dbReference type="GO" id="GO:0003723">
    <property type="term" value="F:RNA binding"/>
    <property type="evidence" value="ECO:0007669"/>
    <property type="project" value="InterPro"/>
</dbReference>
<dbReference type="Gene3D" id="3.90.730.10">
    <property type="entry name" value="Ribonuclease T2-like"/>
    <property type="match status" value="2"/>
</dbReference>
<keyword evidence="6" id="KW-1185">Reference proteome</keyword>
<dbReference type="PANTHER" id="PTHR11240">
    <property type="entry name" value="RIBONUCLEASE T2"/>
    <property type="match status" value="1"/>
</dbReference>
<dbReference type="GO" id="GO:0033897">
    <property type="term" value="F:ribonuclease T2 activity"/>
    <property type="evidence" value="ECO:0007669"/>
    <property type="project" value="InterPro"/>
</dbReference>
<evidence type="ECO:0000313" key="6">
    <source>
        <dbReference type="Proteomes" id="UP001055439"/>
    </source>
</evidence>
<dbReference type="Pfam" id="PF00445">
    <property type="entry name" value="Ribonuclease_T2"/>
    <property type="match status" value="2"/>
</dbReference>
<protein>
    <submittedName>
        <fullName evidence="5">Ribonuclease T2 family</fullName>
    </submittedName>
</protein>